<gene>
    <name evidence="2" type="ORF">A1353_24810</name>
</gene>
<dbReference type="GO" id="GO:0008270">
    <property type="term" value="F:zinc ion binding"/>
    <property type="evidence" value="ECO:0007669"/>
    <property type="project" value="InterPro"/>
</dbReference>
<organism evidence="2 3">
    <name type="scientific">Methylomonas methanica</name>
    <dbReference type="NCBI Taxonomy" id="421"/>
    <lineage>
        <taxon>Bacteria</taxon>
        <taxon>Pseudomonadati</taxon>
        <taxon>Pseudomonadota</taxon>
        <taxon>Gammaproteobacteria</taxon>
        <taxon>Methylococcales</taxon>
        <taxon>Methylococcaceae</taxon>
        <taxon>Methylomonas</taxon>
    </lineage>
</organism>
<sequence>MSKGADLARELGIECKQALYSSWGNFYGAITDFPCVLFDANGFVIVTSKDNLYDLGIKVTKRTNVPQRIASLPTYQLFSAWRVSLPEELPQDTVRAMHFEGAAVTITVNRYERDRTARTKCIAHYGCVCHACGIRLAEVYGATAEGFIHVHHVTPIASIKLEYELDPIRDLRPLCPNCHAVAHLRREPYSIEELQAMLTKGRGIG</sequence>
<evidence type="ECO:0000259" key="1">
    <source>
        <dbReference type="Pfam" id="PF01844"/>
    </source>
</evidence>
<dbReference type="AlphaFoldDB" id="A0A177MSY8"/>
<dbReference type="RefSeq" id="WP_064035612.1">
    <property type="nucleotide sequence ID" value="NZ_LUUH01000018.1"/>
</dbReference>
<proteinExistence type="predicted"/>
<dbReference type="InterPro" id="IPR003615">
    <property type="entry name" value="HNH_nuc"/>
</dbReference>
<dbReference type="GO" id="GO:0004519">
    <property type="term" value="F:endonuclease activity"/>
    <property type="evidence" value="ECO:0007669"/>
    <property type="project" value="InterPro"/>
</dbReference>
<comment type="caution">
    <text evidence="2">The sequence shown here is derived from an EMBL/GenBank/DDBJ whole genome shotgun (WGS) entry which is preliminary data.</text>
</comment>
<name>A0A177MSY8_METMH</name>
<dbReference type="CDD" id="cd00085">
    <property type="entry name" value="HNHc"/>
    <property type="match status" value="1"/>
</dbReference>
<protein>
    <recommendedName>
        <fullName evidence="1">HNH domain-containing protein</fullName>
    </recommendedName>
</protein>
<evidence type="ECO:0000313" key="2">
    <source>
        <dbReference type="EMBL" id="OAI08732.1"/>
    </source>
</evidence>
<dbReference type="EMBL" id="LUUH01000018">
    <property type="protein sequence ID" value="OAI08732.1"/>
    <property type="molecule type" value="Genomic_DNA"/>
</dbReference>
<reference evidence="2 3" key="1">
    <citation type="submission" date="2016-03" db="EMBL/GenBank/DDBJ databases">
        <authorList>
            <person name="Ploux O."/>
        </authorList>
    </citation>
    <scope>NUCLEOTIDE SEQUENCE [LARGE SCALE GENOMIC DNA]</scope>
    <source>
        <strain evidence="2 3">R-45371</strain>
    </source>
</reference>
<evidence type="ECO:0000313" key="3">
    <source>
        <dbReference type="Proteomes" id="UP000077763"/>
    </source>
</evidence>
<dbReference type="InterPro" id="IPR002711">
    <property type="entry name" value="HNH"/>
</dbReference>
<dbReference type="Pfam" id="PF01844">
    <property type="entry name" value="HNH"/>
    <property type="match status" value="1"/>
</dbReference>
<dbReference type="Proteomes" id="UP000077763">
    <property type="component" value="Unassembled WGS sequence"/>
</dbReference>
<accession>A0A177MSY8</accession>
<dbReference type="GO" id="GO:0003676">
    <property type="term" value="F:nucleic acid binding"/>
    <property type="evidence" value="ECO:0007669"/>
    <property type="project" value="InterPro"/>
</dbReference>
<feature type="domain" description="HNH" evidence="1">
    <location>
        <begin position="129"/>
        <end position="180"/>
    </location>
</feature>